<organism evidence="2 3">
    <name type="scientific">Pyrenophora tritici-repentis (strain Pt-1C-BFP)</name>
    <name type="common">Wheat tan spot fungus</name>
    <name type="synonym">Drechslera tritici-repentis</name>
    <dbReference type="NCBI Taxonomy" id="426418"/>
    <lineage>
        <taxon>Eukaryota</taxon>
        <taxon>Fungi</taxon>
        <taxon>Dikarya</taxon>
        <taxon>Ascomycota</taxon>
        <taxon>Pezizomycotina</taxon>
        <taxon>Dothideomycetes</taxon>
        <taxon>Pleosporomycetidae</taxon>
        <taxon>Pleosporales</taxon>
        <taxon>Pleosporineae</taxon>
        <taxon>Pleosporaceae</taxon>
        <taxon>Pyrenophora</taxon>
    </lineage>
</organism>
<dbReference type="OrthoDB" id="3695608at2759"/>
<dbReference type="InterPro" id="IPR012677">
    <property type="entry name" value="Nucleotide-bd_a/b_plait_sf"/>
</dbReference>
<dbReference type="Proteomes" id="UP000001471">
    <property type="component" value="Unassembled WGS sequence"/>
</dbReference>
<name>B2W918_PYRTR</name>
<accession>B2W918</accession>
<dbReference type="HOGENOM" id="CLU_647491_0_0_1"/>
<dbReference type="AlphaFoldDB" id="B2W918"/>
<dbReference type="InParanoid" id="B2W918"/>
<evidence type="ECO:0000313" key="3">
    <source>
        <dbReference type="Proteomes" id="UP000001471"/>
    </source>
</evidence>
<dbReference type="Gene3D" id="3.30.70.330">
    <property type="match status" value="1"/>
</dbReference>
<dbReference type="SUPFAM" id="SSF54928">
    <property type="entry name" value="RNA-binding domain, RBD"/>
    <property type="match status" value="1"/>
</dbReference>
<dbReference type="InterPro" id="IPR035979">
    <property type="entry name" value="RBD_domain_sf"/>
</dbReference>
<proteinExistence type="predicted"/>
<protein>
    <recommendedName>
        <fullName evidence="4">RRM domain-containing protein</fullName>
    </recommendedName>
</protein>
<feature type="region of interest" description="Disordered" evidence="1">
    <location>
        <begin position="200"/>
        <end position="236"/>
    </location>
</feature>
<dbReference type="GO" id="GO:0003676">
    <property type="term" value="F:nucleic acid binding"/>
    <property type="evidence" value="ECO:0007669"/>
    <property type="project" value="InterPro"/>
</dbReference>
<dbReference type="EMBL" id="DS231620">
    <property type="protein sequence ID" value="EDU49396.1"/>
    <property type="molecule type" value="Genomic_DNA"/>
</dbReference>
<evidence type="ECO:0008006" key="4">
    <source>
        <dbReference type="Google" id="ProtNLM"/>
    </source>
</evidence>
<evidence type="ECO:0000313" key="2">
    <source>
        <dbReference type="EMBL" id="EDU49396.1"/>
    </source>
</evidence>
<feature type="region of interest" description="Disordered" evidence="1">
    <location>
        <begin position="342"/>
        <end position="373"/>
    </location>
</feature>
<evidence type="ECO:0000256" key="1">
    <source>
        <dbReference type="SAM" id="MobiDB-lite"/>
    </source>
</evidence>
<gene>
    <name evidence="2" type="ORF">PTRG_06476</name>
</gene>
<reference evidence="3" key="1">
    <citation type="journal article" date="2013" name="G3 (Bethesda)">
        <title>Comparative genomics of a plant-pathogenic fungus, Pyrenophora tritici-repentis, reveals transduplication and the impact of repeat elements on pathogenicity and population divergence.</title>
        <authorList>
            <person name="Manning V.A."/>
            <person name="Pandelova I."/>
            <person name="Dhillon B."/>
            <person name="Wilhelm L.J."/>
            <person name="Goodwin S.B."/>
            <person name="Berlin A.M."/>
            <person name="Figueroa M."/>
            <person name="Freitag M."/>
            <person name="Hane J.K."/>
            <person name="Henrissat B."/>
            <person name="Holman W.H."/>
            <person name="Kodira C.D."/>
            <person name="Martin J."/>
            <person name="Oliver R.P."/>
            <person name="Robbertse B."/>
            <person name="Schackwitz W."/>
            <person name="Schwartz D.C."/>
            <person name="Spatafora J.W."/>
            <person name="Turgeon B.G."/>
            <person name="Yandava C."/>
            <person name="Young S."/>
            <person name="Zhou S."/>
            <person name="Zeng Q."/>
            <person name="Grigoriev I.V."/>
            <person name="Ma L.-J."/>
            <person name="Ciuffetti L.M."/>
        </authorList>
    </citation>
    <scope>NUCLEOTIDE SEQUENCE [LARGE SCALE GENOMIC DNA]</scope>
    <source>
        <strain evidence="3">Pt-1C-BFP</strain>
    </source>
</reference>
<sequence>MEYVGHTGSASMLVLRLTNVHMQADKRTICRYFDGYRILDQIRAMNPKTRTRSAVYVMFGSVEDKNRAHRTLNLGTILGRQIHLMPAQNGNYRINCTHNGFVHDEDKGPAVVTTSELPALNVLSGSEFPVLGRSTPVSSLSMNLPMEFVHHEDKGPAVFATSEPPALDVLLGLELPVMGRPIFVSSRPMNLPRGIPIPMHGSPEIGPVDTLPKEVTPGGVDEPAAMTDAPLKRDEPAVMKDLPKKREEQKPSHEQPVVFSGIEQGTFSRQMPPSAEKTSKPDPLYAHASENWFLNLPKVVQDYYSSFGLPPPNPAFLDPTVNAVPNPPPPRGDFFKPALLHTPPRDDFSKPTLGHTSNPDIRENENTGEPVTDTVPKEKDILIEPLGGLWNLSGNDDPTANVICGLIEKEDMEEVVETSVVSYM</sequence>